<evidence type="ECO:0000313" key="3">
    <source>
        <dbReference type="Proteomes" id="UP000240883"/>
    </source>
</evidence>
<evidence type="ECO:0000256" key="1">
    <source>
        <dbReference type="SAM" id="MobiDB-lite"/>
    </source>
</evidence>
<accession>A0A2T2N4Z7</accession>
<name>A0A2T2N4Z7_CORCC</name>
<dbReference type="AlphaFoldDB" id="A0A2T2N4Z7"/>
<proteinExistence type="predicted"/>
<protein>
    <submittedName>
        <fullName evidence="2">Uncharacterized protein</fullName>
    </submittedName>
</protein>
<sequence length="251" mass="28847">MSSTQEQSQLVPFNHDQDSSMITGAKGKKPGVLQRLRQLPAEVQMQILEYDLVRSRTTSAHGYNEEAEMRLFKWLFAFPNLAQALLGVWWGKNTWRVPLPGVPCGRCRGNAHMDHWKCHTTSRRARMVPPESARSFITKLEVKVMILCPLVSIDNGKYRSELLYALEYLIRCERYGKLRHLTVKVDWDSGDHLDWEKPSSQQLAVVQHVVAKACSKKHGLRYRMMVGKKTWPDDFQLEKPASETGYGYPST</sequence>
<feature type="compositionally biased region" description="Polar residues" evidence="1">
    <location>
        <begin position="1"/>
        <end position="11"/>
    </location>
</feature>
<organism evidence="2 3">
    <name type="scientific">Corynespora cassiicola Philippines</name>
    <dbReference type="NCBI Taxonomy" id="1448308"/>
    <lineage>
        <taxon>Eukaryota</taxon>
        <taxon>Fungi</taxon>
        <taxon>Dikarya</taxon>
        <taxon>Ascomycota</taxon>
        <taxon>Pezizomycotina</taxon>
        <taxon>Dothideomycetes</taxon>
        <taxon>Pleosporomycetidae</taxon>
        <taxon>Pleosporales</taxon>
        <taxon>Corynesporascaceae</taxon>
        <taxon>Corynespora</taxon>
    </lineage>
</organism>
<dbReference type="EMBL" id="KZ678149">
    <property type="protein sequence ID" value="PSN60459.1"/>
    <property type="molecule type" value="Genomic_DNA"/>
</dbReference>
<dbReference type="Proteomes" id="UP000240883">
    <property type="component" value="Unassembled WGS sequence"/>
</dbReference>
<gene>
    <name evidence="2" type="ORF">BS50DRAFT_640202</name>
</gene>
<keyword evidence="3" id="KW-1185">Reference proteome</keyword>
<feature type="region of interest" description="Disordered" evidence="1">
    <location>
        <begin position="1"/>
        <end position="26"/>
    </location>
</feature>
<evidence type="ECO:0000313" key="2">
    <source>
        <dbReference type="EMBL" id="PSN60459.1"/>
    </source>
</evidence>
<reference evidence="2 3" key="1">
    <citation type="journal article" date="2018" name="Front. Microbiol.">
        <title>Genome-Wide Analysis of Corynespora cassiicola Leaf Fall Disease Putative Effectors.</title>
        <authorList>
            <person name="Lopez D."/>
            <person name="Ribeiro S."/>
            <person name="Label P."/>
            <person name="Fumanal B."/>
            <person name="Venisse J.S."/>
            <person name="Kohler A."/>
            <person name="de Oliveira R.R."/>
            <person name="Labutti K."/>
            <person name="Lipzen A."/>
            <person name="Lail K."/>
            <person name="Bauer D."/>
            <person name="Ohm R.A."/>
            <person name="Barry K.W."/>
            <person name="Spatafora J."/>
            <person name="Grigoriev I.V."/>
            <person name="Martin F.M."/>
            <person name="Pujade-Renaud V."/>
        </authorList>
    </citation>
    <scope>NUCLEOTIDE SEQUENCE [LARGE SCALE GENOMIC DNA]</scope>
    <source>
        <strain evidence="2 3">Philippines</strain>
    </source>
</reference>